<sequence>MEKCLQEHKAVCGAVSNFPPTLPKRVINVASDPPSLYIGSGKRCPYAILSHCWGRNKLKPIRTTSDNLSDRCKAIPWDIMPKTYQDAVTATRGLNIKYLWIDSLCILQKRKSGGPSDPDSTKDWLEESLKMEDYYGNATITIEASYATDDTIGCFAKRGPPNAPLNRRAWCLQESTMSARILSFEAEQMTWQCFCFQANELVPGGQSLPLDYVWIPPLRDMIAKSRGAAIDYVQGFKKNMIWDAWRKAL</sequence>
<dbReference type="STRING" id="1149755.A0A2J6S8V2"/>
<proteinExistence type="predicted"/>
<organism evidence="2 3">
    <name type="scientific">Hyaloscypha variabilis (strain UAMH 11265 / GT02V1 / F)</name>
    <name type="common">Meliniomyces variabilis</name>
    <dbReference type="NCBI Taxonomy" id="1149755"/>
    <lineage>
        <taxon>Eukaryota</taxon>
        <taxon>Fungi</taxon>
        <taxon>Dikarya</taxon>
        <taxon>Ascomycota</taxon>
        <taxon>Pezizomycotina</taxon>
        <taxon>Leotiomycetes</taxon>
        <taxon>Helotiales</taxon>
        <taxon>Hyaloscyphaceae</taxon>
        <taxon>Hyaloscypha</taxon>
        <taxon>Hyaloscypha variabilis</taxon>
    </lineage>
</organism>
<evidence type="ECO:0000259" key="1">
    <source>
        <dbReference type="Pfam" id="PF06985"/>
    </source>
</evidence>
<dbReference type="Pfam" id="PF06985">
    <property type="entry name" value="HET"/>
    <property type="match status" value="1"/>
</dbReference>
<dbReference type="PANTHER" id="PTHR33112">
    <property type="entry name" value="DOMAIN PROTEIN, PUTATIVE-RELATED"/>
    <property type="match status" value="1"/>
</dbReference>
<evidence type="ECO:0000313" key="3">
    <source>
        <dbReference type="Proteomes" id="UP000235786"/>
    </source>
</evidence>
<dbReference type="Proteomes" id="UP000235786">
    <property type="component" value="Unassembled WGS sequence"/>
</dbReference>
<gene>
    <name evidence="2" type="ORF">L207DRAFT_478142</name>
</gene>
<protein>
    <submittedName>
        <fullName evidence="2">HET-domain-containing protein</fullName>
    </submittedName>
</protein>
<name>A0A2J6S8V2_HYAVF</name>
<dbReference type="EMBL" id="KZ613938">
    <property type="protein sequence ID" value="PMD47180.1"/>
    <property type="molecule type" value="Genomic_DNA"/>
</dbReference>
<dbReference type="InterPro" id="IPR010730">
    <property type="entry name" value="HET"/>
</dbReference>
<accession>A0A2J6S8V2</accession>
<feature type="domain" description="Heterokaryon incompatibility" evidence="1">
    <location>
        <begin position="46"/>
        <end position="159"/>
    </location>
</feature>
<evidence type="ECO:0000313" key="2">
    <source>
        <dbReference type="EMBL" id="PMD47180.1"/>
    </source>
</evidence>
<dbReference type="PANTHER" id="PTHR33112:SF9">
    <property type="entry name" value="HETEROKARYON INCOMPATIBILITY DOMAIN-CONTAINING PROTEIN"/>
    <property type="match status" value="1"/>
</dbReference>
<dbReference type="OrthoDB" id="3560191at2759"/>
<keyword evidence="3" id="KW-1185">Reference proteome</keyword>
<dbReference type="AlphaFoldDB" id="A0A2J6S8V2"/>
<reference evidence="2 3" key="1">
    <citation type="submission" date="2016-04" db="EMBL/GenBank/DDBJ databases">
        <title>A degradative enzymes factory behind the ericoid mycorrhizal symbiosis.</title>
        <authorList>
            <consortium name="DOE Joint Genome Institute"/>
            <person name="Martino E."/>
            <person name="Morin E."/>
            <person name="Grelet G."/>
            <person name="Kuo A."/>
            <person name="Kohler A."/>
            <person name="Daghino S."/>
            <person name="Barry K."/>
            <person name="Choi C."/>
            <person name="Cichocki N."/>
            <person name="Clum A."/>
            <person name="Copeland A."/>
            <person name="Hainaut M."/>
            <person name="Haridas S."/>
            <person name="Labutti K."/>
            <person name="Lindquist E."/>
            <person name="Lipzen A."/>
            <person name="Khouja H.-R."/>
            <person name="Murat C."/>
            <person name="Ohm R."/>
            <person name="Olson A."/>
            <person name="Spatafora J."/>
            <person name="Veneault-Fourrey C."/>
            <person name="Henrissat B."/>
            <person name="Grigoriev I."/>
            <person name="Martin F."/>
            <person name="Perotto S."/>
        </authorList>
    </citation>
    <scope>NUCLEOTIDE SEQUENCE [LARGE SCALE GENOMIC DNA]</scope>
    <source>
        <strain evidence="2 3">F</strain>
    </source>
</reference>